<dbReference type="AlphaFoldDB" id="A0AAU7B1P5"/>
<dbReference type="PANTHER" id="PTHR10578:SF107">
    <property type="entry name" value="2-HYDROXYACID OXIDASE 1"/>
    <property type="match status" value="1"/>
</dbReference>
<dbReference type="EMBL" id="CP114014">
    <property type="protein sequence ID" value="XAY07489.1"/>
    <property type="molecule type" value="Genomic_DNA"/>
</dbReference>
<dbReference type="Pfam" id="PF01070">
    <property type="entry name" value="FMN_dh"/>
    <property type="match status" value="1"/>
</dbReference>
<dbReference type="FunFam" id="3.20.20.70:FF:000029">
    <property type="entry name" value="L-lactate dehydrogenase"/>
    <property type="match status" value="1"/>
</dbReference>
<feature type="binding site" evidence="7">
    <location>
        <position position="163"/>
    </location>
    <ligand>
        <name>glyoxylate</name>
        <dbReference type="ChEBI" id="CHEBI:36655"/>
    </ligand>
</feature>
<accession>A0AAU7B1P5</accession>
<evidence type="ECO:0000256" key="2">
    <source>
        <dbReference type="ARBA" id="ARBA00022630"/>
    </source>
</evidence>
<feature type="binding site" evidence="7">
    <location>
        <position position="221"/>
    </location>
    <ligand>
        <name>FMN</name>
        <dbReference type="ChEBI" id="CHEBI:58210"/>
    </ligand>
</feature>
<gene>
    <name evidence="9" type="primary">hmo_2</name>
    <name evidence="9" type="ORF">DSM112329_04372</name>
</gene>
<dbReference type="PIRSF" id="PIRSF000138">
    <property type="entry name" value="Al-hdrx_acd_dh"/>
    <property type="match status" value="1"/>
</dbReference>
<feature type="binding site" evidence="7">
    <location>
        <begin position="299"/>
        <end position="300"/>
    </location>
    <ligand>
        <name>FMN</name>
        <dbReference type="ChEBI" id="CHEBI:58210"/>
    </ligand>
</feature>
<organism evidence="9">
    <name type="scientific">Paraconexibacter sp. AEG42_29</name>
    <dbReference type="NCBI Taxonomy" id="2997339"/>
    <lineage>
        <taxon>Bacteria</taxon>
        <taxon>Bacillati</taxon>
        <taxon>Actinomycetota</taxon>
        <taxon>Thermoleophilia</taxon>
        <taxon>Solirubrobacterales</taxon>
        <taxon>Paraconexibacteraceae</taxon>
        <taxon>Paraconexibacter</taxon>
    </lineage>
</organism>
<evidence type="ECO:0000256" key="1">
    <source>
        <dbReference type="ARBA" id="ARBA00001917"/>
    </source>
</evidence>
<feature type="binding site" evidence="7">
    <location>
        <position position="243"/>
    </location>
    <ligand>
        <name>FMN</name>
        <dbReference type="ChEBI" id="CHEBI:58210"/>
    </ligand>
</feature>
<dbReference type="InterPro" id="IPR013785">
    <property type="entry name" value="Aldolase_TIM"/>
</dbReference>
<dbReference type="GO" id="GO:0010181">
    <property type="term" value="F:FMN binding"/>
    <property type="evidence" value="ECO:0007669"/>
    <property type="project" value="InterPro"/>
</dbReference>
<feature type="binding site" evidence="7">
    <location>
        <begin position="276"/>
        <end position="280"/>
    </location>
    <ligand>
        <name>FMN</name>
        <dbReference type="ChEBI" id="CHEBI:58210"/>
    </ligand>
</feature>
<proteinExistence type="inferred from homology"/>
<feature type="binding site" evidence="7">
    <location>
        <position position="126"/>
    </location>
    <ligand>
        <name>FMN</name>
        <dbReference type="ChEBI" id="CHEBI:58210"/>
    </ligand>
</feature>
<dbReference type="Gene3D" id="3.20.20.70">
    <property type="entry name" value="Aldolase class I"/>
    <property type="match status" value="1"/>
</dbReference>
<keyword evidence="4 9" id="KW-0560">Oxidoreductase</keyword>
<feature type="domain" description="FMN hydroxy acid dehydrogenase" evidence="8">
    <location>
        <begin position="1"/>
        <end position="349"/>
    </location>
</feature>
<feature type="binding site" evidence="7">
    <location>
        <begin position="75"/>
        <end position="77"/>
    </location>
    <ligand>
        <name>FMN</name>
        <dbReference type="ChEBI" id="CHEBI:58210"/>
    </ligand>
</feature>
<dbReference type="InterPro" id="IPR037396">
    <property type="entry name" value="FMN_HAD"/>
</dbReference>
<feature type="active site" description="Proton acceptor" evidence="6">
    <location>
        <position position="245"/>
    </location>
</feature>
<sequence length="349" mass="35704">MELLRAHHETARSRLPQAVYDYFAGGAGDEQTLAENVSAWRDRWLVPRVLTGVGAADPAVTLLGARLASPVLLAPVAAQRLLHPEGELAAARAAAAAGSVYVLSTRATTDLADVAAAAPAGDRWFQLYVGPDPAAVRTVLARAAEHGYSHIVLTVDFSVAGRRERELRHGPVPFPPGVGLATHLGHAAADTAKPPVGGWRALSWDDVAWVREASGLPVLVKGVLTGEDARLAVDAGACAVIVSNHGGRQLDGCLPTAVALPDVAAAVAGTAPVLVDGGIRDGGDVVRALALGAAAVLVGRPYAWGLAADGEAGVRAVLDALREDTARALALVGAGSPAALTAAHVRRRP</sequence>
<dbReference type="KEGG" id="parq:DSM112329_04372"/>
<evidence type="ECO:0000313" key="9">
    <source>
        <dbReference type="EMBL" id="XAY07489.1"/>
    </source>
</evidence>
<dbReference type="InterPro" id="IPR012133">
    <property type="entry name" value="Alpha-hydoxy_acid_DH_FMN"/>
</dbReference>
<dbReference type="CDD" id="cd02809">
    <property type="entry name" value="alpha_hydroxyacid_oxid_FMN"/>
    <property type="match status" value="1"/>
</dbReference>
<feature type="binding site" evidence="7">
    <location>
        <position position="154"/>
    </location>
    <ligand>
        <name>FMN</name>
        <dbReference type="ChEBI" id="CHEBI:58210"/>
    </ligand>
</feature>
<dbReference type="PROSITE" id="PS00557">
    <property type="entry name" value="FMN_HYDROXY_ACID_DH_1"/>
    <property type="match status" value="1"/>
</dbReference>
<feature type="binding site" evidence="7">
    <location>
        <position position="248"/>
    </location>
    <ligand>
        <name>glyoxylate</name>
        <dbReference type="ChEBI" id="CHEBI:36655"/>
    </ligand>
</feature>
<name>A0AAU7B1P5_9ACTN</name>
<comment type="similarity">
    <text evidence="5">Belongs to the FMN-dependent alpha-hydroxy acid dehydrogenase family.</text>
</comment>
<feature type="binding site" evidence="7">
    <location>
        <position position="128"/>
    </location>
    <ligand>
        <name>glyoxylate</name>
        <dbReference type="ChEBI" id="CHEBI:36655"/>
    </ligand>
</feature>
<reference evidence="9" key="1">
    <citation type="submission" date="2022-12" db="EMBL/GenBank/DDBJ databases">
        <title>Paraconexibacter alkalitolerans sp. nov. and Baekduia alba sp. nov., isolated from soil and emended description of the genera Paraconexibacter (Chun et al., 2020) and Baekduia (An et al., 2020).</title>
        <authorList>
            <person name="Vieira S."/>
            <person name="Huber K.J."/>
            <person name="Geppert A."/>
            <person name="Wolf J."/>
            <person name="Neumann-Schaal M."/>
            <person name="Muesken M."/>
            <person name="Overmann J."/>
        </authorList>
    </citation>
    <scope>NUCLEOTIDE SEQUENCE</scope>
    <source>
        <strain evidence="9">AEG42_29</strain>
    </source>
</reference>
<dbReference type="SUPFAM" id="SSF51395">
    <property type="entry name" value="FMN-linked oxidoreductases"/>
    <property type="match status" value="1"/>
</dbReference>
<feature type="binding site" evidence="7">
    <location>
        <position position="22"/>
    </location>
    <ligand>
        <name>glyoxylate</name>
        <dbReference type="ChEBI" id="CHEBI:36655"/>
    </ligand>
</feature>
<keyword evidence="3 7" id="KW-0288">FMN</keyword>
<evidence type="ECO:0000259" key="8">
    <source>
        <dbReference type="PROSITE" id="PS51349"/>
    </source>
</evidence>
<dbReference type="RefSeq" id="WP_354698682.1">
    <property type="nucleotide sequence ID" value="NZ_CP114014.1"/>
</dbReference>
<feature type="binding site" evidence="7">
    <location>
        <position position="245"/>
    </location>
    <ligand>
        <name>glyoxylate</name>
        <dbReference type="ChEBI" id="CHEBI:36655"/>
    </ligand>
</feature>
<dbReference type="PANTHER" id="PTHR10578">
    <property type="entry name" value="S -2-HYDROXY-ACID OXIDASE-RELATED"/>
    <property type="match status" value="1"/>
</dbReference>
<dbReference type="GO" id="GO:0016614">
    <property type="term" value="F:oxidoreductase activity, acting on CH-OH group of donors"/>
    <property type="evidence" value="ECO:0007669"/>
    <property type="project" value="UniProtKB-ARBA"/>
</dbReference>
<dbReference type="EC" id="1.1.3.46" evidence="9"/>
<dbReference type="InterPro" id="IPR008259">
    <property type="entry name" value="FMN_hydac_DH_AS"/>
</dbReference>
<feature type="binding site" evidence="7">
    <location>
        <position position="104"/>
    </location>
    <ligand>
        <name>FMN</name>
        <dbReference type="ChEBI" id="CHEBI:58210"/>
    </ligand>
</feature>
<evidence type="ECO:0000256" key="3">
    <source>
        <dbReference type="ARBA" id="ARBA00022643"/>
    </source>
</evidence>
<dbReference type="PROSITE" id="PS51349">
    <property type="entry name" value="FMN_HYDROXY_ACID_DH_2"/>
    <property type="match status" value="1"/>
</dbReference>
<evidence type="ECO:0000256" key="6">
    <source>
        <dbReference type="PIRSR" id="PIRSR000138-1"/>
    </source>
</evidence>
<evidence type="ECO:0000256" key="5">
    <source>
        <dbReference type="ARBA" id="ARBA00024042"/>
    </source>
</evidence>
<comment type="cofactor">
    <cofactor evidence="1">
        <name>FMN</name>
        <dbReference type="ChEBI" id="CHEBI:58210"/>
    </cofactor>
</comment>
<evidence type="ECO:0000256" key="7">
    <source>
        <dbReference type="PIRSR" id="PIRSR000138-2"/>
    </source>
</evidence>
<keyword evidence="2 7" id="KW-0285">Flavoprotein</keyword>
<protein>
    <submittedName>
        <fullName evidence="9">4-hydroxymandelate oxidase</fullName>
        <ecNumber evidence="9">1.1.3.46</ecNumber>
    </submittedName>
</protein>
<dbReference type="InterPro" id="IPR000262">
    <property type="entry name" value="FMN-dep_DH"/>
</dbReference>
<evidence type="ECO:0000256" key="4">
    <source>
        <dbReference type="ARBA" id="ARBA00023002"/>
    </source>
</evidence>